<evidence type="ECO:0000256" key="2">
    <source>
        <dbReference type="ARBA" id="ARBA00022741"/>
    </source>
</evidence>
<evidence type="ECO:0000256" key="4">
    <source>
        <dbReference type="ARBA" id="ARBA00023134"/>
    </source>
</evidence>
<dbReference type="PROSITE" id="PS51716">
    <property type="entry name" value="G_IRG"/>
    <property type="match status" value="1"/>
</dbReference>
<dbReference type="InterPro" id="IPR007743">
    <property type="entry name" value="Immunity-related_GTPase-like"/>
</dbReference>
<dbReference type="InterPro" id="IPR030385">
    <property type="entry name" value="G_IRG_dom"/>
</dbReference>
<name>A0A3B3SPR5_9TELE</name>
<comment type="similarity">
    <text evidence="1">Belongs to the TRAFAC class dynamin-like GTPase superfamily. IRG family.</text>
</comment>
<dbReference type="AlphaFoldDB" id="A0A3B3SPR5"/>
<dbReference type="Pfam" id="PF05049">
    <property type="entry name" value="IIGP"/>
    <property type="match status" value="1"/>
</dbReference>
<keyword evidence="4" id="KW-0342">GTP-binding</keyword>
<evidence type="ECO:0000256" key="1">
    <source>
        <dbReference type="ARBA" id="ARBA00005429"/>
    </source>
</evidence>
<evidence type="ECO:0000313" key="7">
    <source>
        <dbReference type="Proteomes" id="UP000261540"/>
    </source>
</evidence>
<organism evidence="6 7">
    <name type="scientific">Paramormyrops kingsleyae</name>
    <dbReference type="NCBI Taxonomy" id="1676925"/>
    <lineage>
        <taxon>Eukaryota</taxon>
        <taxon>Metazoa</taxon>
        <taxon>Chordata</taxon>
        <taxon>Craniata</taxon>
        <taxon>Vertebrata</taxon>
        <taxon>Euteleostomi</taxon>
        <taxon>Actinopterygii</taxon>
        <taxon>Neopterygii</taxon>
        <taxon>Teleostei</taxon>
        <taxon>Osteoglossocephala</taxon>
        <taxon>Osteoglossomorpha</taxon>
        <taxon>Osteoglossiformes</taxon>
        <taxon>Mormyridae</taxon>
        <taxon>Paramormyrops</taxon>
    </lineage>
</organism>
<feature type="domain" description="IRG-type G" evidence="5">
    <location>
        <begin position="27"/>
        <end position="216"/>
    </location>
</feature>
<dbReference type="Ensembl" id="ENSPKIT00000013198.1">
    <property type="protein sequence ID" value="ENSPKIP00000032338.1"/>
    <property type="gene ID" value="ENSPKIG00000012481.1"/>
</dbReference>
<dbReference type="PANTHER" id="PTHR32341">
    <property type="entry name" value="INTERFERON-INDUCIBLE GTPASE"/>
    <property type="match status" value="1"/>
</dbReference>
<dbReference type="SUPFAM" id="SSF52540">
    <property type="entry name" value="P-loop containing nucleoside triphosphate hydrolases"/>
    <property type="match status" value="1"/>
</dbReference>
<evidence type="ECO:0000259" key="5">
    <source>
        <dbReference type="PROSITE" id="PS51716"/>
    </source>
</evidence>
<reference evidence="6" key="1">
    <citation type="submission" date="2025-08" db="UniProtKB">
        <authorList>
            <consortium name="Ensembl"/>
        </authorList>
    </citation>
    <scope>IDENTIFICATION</scope>
</reference>
<dbReference type="Proteomes" id="UP000261540">
    <property type="component" value="Unplaced"/>
</dbReference>
<keyword evidence="2" id="KW-0547">Nucleotide-binding</keyword>
<dbReference type="STRING" id="1676925.ENSPKIP00000032338"/>
<proteinExistence type="inferred from homology"/>
<protein>
    <recommendedName>
        <fullName evidence="5">IRG-type G domain-containing protein</fullName>
    </recommendedName>
</protein>
<dbReference type="GeneTree" id="ENSGT00950000183007"/>
<evidence type="ECO:0000313" key="6">
    <source>
        <dbReference type="Ensembl" id="ENSPKIP00000032338.1"/>
    </source>
</evidence>
<dbReference type="Gene3D" id="3.40.50.300">
    <property type="entry name" value="P-loop containing nucleotide triphosphate hydrolases"/>
    <property type="match status" value="1"/>
</dbReference>
<dbReference type="PANTHER" id="PTHR32341:SF17">
    <property type="entry name" value="IRG-TYPE G DOMAIN-CONTAINING PROTEIN"/>
    <property type="match status" value="1"/>
</dbReference>
<dbReference type="InterPro" id="IPR051515">
    <property type="entry name" value="IRG"/>
</dbReference>
<sequence>AATTVTLHTISEAEIQDISSSVTSRVVTEMVAQLQDRLGELKSTTLDIAVTGESDPAAAKTGVTEATRGTIPYVNPDMPTVRLWDLPGTGTPDFQPKTYLEAIGLYQFDFFIIVASERFRESHVTLAQCIGQAGKKFDFVRSKVNNNLEATIRDERGAALRRSDVQQPRMFLMSCFQPHLFGFPLLHTTLESELEGHKRHVLLLALPNLTSTVLEKKKQAFHGSVWRTVMTACLGAMRPVSAASGTVPWLMDTLRSYQQSFGIDTNSLHRLASLTGESYQSVPSSSSQLSKGQIIISQVLRKGEEETKEKMRAEVQGTLWPGIS</sequence>
<dbReference type="GO" id="GO:0005525">
    <property type="term" value="F:GTP binding"/>
    <property type="evidence" value="ECO:0007669"/>
    <property type="project" value="UniProtKB-KW"/>
</dbReference>
<keyword evidence="7" id="KW-1185">Reference proteome</keyword>
<accession>A0A3B3SPR5</accession>
<reference evidence="6" key="2">
    <citation type="submission" date="2025-09" db="UniProtKB">
        <authorList>
            <consortium name="Ensembl"/>
        </authorList>
    </citation>
    <scope>IDENTIFICATION</scope>
</reference>
<dbReference type="GO" id="GO:0003924">
    <property type="term" value="F:GTPase activity"/>
    <property type="evidence" value="ECO:0007669"/>
    <property type="project" value="TreeGrafter"/>
</dbReference>
<keyword evidence="3" id="KW-0378">Hydrolase</keyword>
<evidence type="ECO:0000256" key="3">
    <source>
        <dbReference type="ARBA" id="ARBA00022801"/>
    </source>
</evidence>
<dbReference type="InterPro" id="IPR027417">
    <property type="entry name" value="P-loop_NTPase"/>
</dbReference>
<dbReference type="GO" id="GO:0016020">
    <property type="term" value="C:membrane"/>
    <property type="evidence" value="ECO:0007669"/>
    <property type="project" value="InterPro"/>
</dbReference>